<evidence type="ECO:0000313" key="2">
    <source>
        <dbReference type="EMBL" id="JAV08604.1"/>
    </source>
</evidence>
<feature type="signal peptide" evidence="1">
    <location>
        <begin position="1"/>
        <end position="23"/>
    </location>
</feature>
<accession>A0A1L8DQD7</accession>
<dbReference type="AlphaFoldDB" id="A0A1L8DQD7"/>
<name>A0A1L8DQD7_9DIPT</name>
<organism evidence="2">
    <name type="scientific">Nyssomyia neivai</name>
    <dbReference type="NCBI Taxonomy" id="330878"/>
    <lineage>
        <taxon>Eukaryota</taxon>
        <taxon>Metazoa</taxon>
        <taxon>Ecdysozoa</taxon>
        <taxon>Arthropoda</taxon>
        <taxon>Hexapoda</taxon>
        <taxon>Insecta</taxon>
        <taxon>Pterygota</taxon>
        <taxon>Neoptera</taxon>
        <taxon>Endopterygota</taxon>
        <taxon>Diptera</taxon>
        <taxon>Nematocera</taxon>
        <taxon>Psychodoidea</taxon>
        <taxon>Psychodidae</taxon>
        <taxon>Nyssomyia</taxon>
    </lineage>
</organism>
<reference evidence="2" key="1">
    <citation type="submission" date="2016-12" db="EMBL/GenBank/DDBJ databases">
        <title>An insight into the sialome and mialome of the sand fly, Nyssomyia neivai.</title>
        <authorList>
            <person name="Sebastian V."/>
            <person name="Goulart T.M."/>
            <person name="Oliveira W."/>
            <person name="Calvo E."/>
            <person name="Oliveira L.F."/>
            <person name="Pinto M.C."/>
            <person name="Rosselino A.M."/>
            <person name="Ribeiro J.M."/>
        </authorList>
    </citation>
    <scope>NUCLEOTIDE SEQUENCE</scope>
</reference>
<protein>
    <submittedName>
        <fullName evidence="2">Putative cpij000669 b-type allatostatin prohormone</fullName>
    </submittedName>
</protein>
<sequence length="139" mass="16010">MPMNRGVSLTLVLLWGLWVATNTMEIPEEEDMKRSWTNLQASWGKRWPDELDEFDDGRLEGLADVGQKRTWKAINGAWGKRVAGASPGSDWHKFRSSWGKREPGWNNLKGLWGKRSTNNWNKLSSSWGKRYDADLDMDV</sequence>
<evidence type="ECO:0000256" key="1">
    <source>
        <dbReference type="SAM" id="SignalP"/>
    </source>
</evidence>
<proteinExistence type="predicted"/>
<dbReference type="EMBL" id="GFDF01005480">
    <property type="protein sequence ID" value="JAV08604.1"/>
    <property type="molecule type" value="Transcribed_RNA"/>
</dbReference>
<keyword evidence="1" id="KW-0732">Signal</keyword>
<feature type="chain" id="PRO_5012024400" evidence="1">
    <location>
        <begin position="24"/>
        <end position="139"/>
    </location>
</feature>